<dbReference type="Pfam" id="PF01724">
    <property type="entry name" value="DUF29"/>
    <property type="match status" value="1"/>
</dbReference>
<dbReference type="AlphaFoldDB" id="A0AA97BE38"/>
<proteinExistence type="predicted"/>
<sequence length="146" mass="17342">MRKAALYNEDFLEWTQQQAEYLRAGYWPGLDVENLVEELEALGRSEQRELGSYLQILLMHLLKCQYQPERKTKSWEDTLSNCRDKIQDCLEDTPSLRRFLEDPEWLGKYYRRACREAVKETNKPAETFPAKCPYTLEQILDPNFLA</sequence>
<organism evidence="1">
    <name type="scientific">Thermoleptolyngbya oregonensis NK1-22</name>
    <dbReference type="NCBI Taxonomy" id="2547457"/>
    <lineage>
        <taxon>Bacteria</taxon>
        <taxon>Bacillati</taxon>
        <taxon>Cyanobacteriota</taxon>
        <taxon>Cyanophyceae</taxon>
        <taxon>Oculatellales</taxon>
        <taxon>Oculatellaceae</taxon>
        <taxon>Thermoleptolyngbya</taxon>
    </lineage>
</organism>
<gene>
    <name evidence="1" type="ORF">HNI00_20320</name>
</gene>
<dbReference type="Gene3D" id="1.20.1220.20">
    <property type="entry name" value="Uncharcterised protein PF01724"/>
    <property type="match status" value="1"/>
</dbReference>
<dbReference type="RefSeq" id="WP_316788953.1">
    <property type="nucleotide sequence ID" value="NZ_CP053540.1"/>
</dbReference>
<dbReference type="EMBL" id="CP053540">
    <property type="protein sequence ID" value="WOB45219.1"/>
    <property type="molecule type" value="Genomic_DNA"/>
</dbReference>
<dbReference type="KEGG" id="tog:HNI00_20320"/>
<protein>
    <submittedName>
        <fullName evidence="1">DUF29 domain-containing protein</fullName>
    </submittedName>
</protein>
<reference evidence="1" key="1">
    <citation type="submission" date="2020-05" db="EMBL/GenBank/DDBJ databases">
        <authorList>
            <person name="Zhu T."/>
            <person name="Keshari N."/>
            <person name="Lu X."/>
        </authorList>
    </citation>
    <scope>NUCLEOTIDE SEQUENCE</scope>
    <source>
        <strain evidence="1">NK1-22</strain>
    </source>
</reference>
<name>A0AA97BE38_9CYAN</name>
<dbReference type="PANTHER" id="PTHR34235">
    <property type="entry name" value="SLR1203 PROTEIN-RELATED"/>
    <property type="match status" value="1"/>
</dbReference>
<accession>A0AA97BE38</accession>
<dbReference type="InterPro" id="IPR002636">
    <property type="entry name" value="DUF29"/>
</dbReference>
<evidence type="ECO:0000313" key="1">
    <source>
        <dbReference type="EMBL" id="WOB45219.1"/>
    </source>
</evidence>